<dbReference type="InterPro" id="IPR001279">
    <property type="entry name" value="Metallo-B-lactamas"/>
</dbReference>
<dbReference type="Pfam" id="PF00753">
    <property type="entry name" value="Lactamase_B"/>
    <property type="match status" value="1"/>
</dbReference>
<gene>
    <name evidence="2" type="ORF">SDC9_145244</name>
</gene>
<sequence>MTAEHGLSFLIQAGCESVVFDIGQSEAVFSNAAILGIDMTEPQMLVLSHGHYDHTGGGAELLRINPEMMVYYHPDAMITRFSLHPGKPVKEISMPPACRKALLHHPSELRHPVTGTCRIASGIGITGEIPRLTPFEDTGGPFFLDSAGNEPDRIRDDQALWLETPSGLVIVLGCCHSGLVNTVEYIRKTSRIQRVRGMIGGMHLLHASEARLTATAEKLREWAPEFIVPCHCTGNNAIDFMRSRLGDTVRTGYAGMKITI</sequence>
<dbReference type="Gene3D" id="3.60.15.10">
    <property type="entry name" value="Ribonuclease Z/Hydroxyacylglutathione hydrolase-like"/>
    <property type="match status" value="1"/>
</dbReference>
<feature type="domain" description="Metallo-beta-lactamase" evidence="1">
    <location>
        <begin position="4"/>
        <end position="75"/>
    </location>
</feature>
<proteinExistence type="predicted"/>
<dbReference type="PANTHER" id="PTHR13754">
    <property type="entry name" value="METALLO-BETA-LACTAMASE SUPERFAMILY PROTEIN"/>
    <property type="match status" value="1"/>
</dbReference>
<dbReference type="InterPro" id="IPR052926">
    <property type="entry name" value="Metallo-beta-lactamase_dom"/>
</dbReference>
<dbReference type="EMBL" id="VSSQ01044258">
    <property type="protein sequence ID" value="MPM98063.1"/>
    <property type="molecule type" value="Genomic_DNA"/>
</dbReference>
<dbReference type="PANTHER" id="PTHR13754:SF13">
    <property type="entry name" value="METALLO-BETA-LACTAMASE SUPERFAMILY PROTEIN (AFU_ORTHOLOGUE AFUA_3G07630)"/>
    <property type="match status" value="1"/>
</dbReference>
<reference evidence="2" key="1">
    <citation type="submission" date="2019-08" db="EMBL/GenBank/DDBJ databases">
        <authorList>
            <person name="Kucharzyk K."/>
            <person name="Murdoch R.W."/>
            <person name="Higgins S."/>
            <person name="Loffler F."/>
        </authorList>
    </citation>
    <scope>NUCLEOTIDE SEQUENCE</scope>
</reference>
<dbReference type="SUPFAM" id="SSF56281">
    <property type="entry name" value="Metallo-hydrolase/oxidoreductase"/>
    <property type="match status" value="1"/>
</dbReference>
<dbReference type="CDD" id="cd07713">
    <property type="entry name" value="DHPS-like_MBL-fold"/>
    <property type="match status" value="1"/>
</dbReference>
<name>A0A645EBA3_9ZZZZ</name>
<dbReference type="AlphaFoldDB" id="A0A645EBA3"/>
<dbReference type="InterPro" id="IPR041712">
    <property type="entry name" value="DHPS-like_MBL-fold"/>
</dbReference>
<dbReference type="GO" id="GO:0016740">
    <property type="term" value="F:transferase activity"/>
    <property type="evidence" value="ECO:0007669"/>
    <property type="project" value="TreeGrafter"/>
</dbReference>
<comment type="caution">
    <text evidence="2">The sequence shown here is derived from an EMBL/GenBank/DDBJ whole genome shotgun (WGS) entry which is preliminary data.</text>
</comment>
<evidence type="ECO:0000259" key="1">
    <source>
        <dbReference type="Pfam" id="PF00753"/>
    </source>
</evidence>
<accession>A0A645EBA3</accession>
<organism evidence="2">
    <name type="scientific">bioreactor metagenome</name>
    <dbReference type="NCBI Taxonomy" id="1076179"/>
    <lineage>
        <taxon>unclassified sequences</taxon>
        <taxon>metagenomes</taxon>
        <taxon>ecological metagenomes</taxon>
    </lineage>
</organism>
<protein>
    <recommendedName>
        <fullName evidence="1">Metallo-beta-lactamase domain-containing protein</fullName>
    </recommendedName>
</protein>
<dbReference type="InterPro" id="IPR036866">
    <property type="entry name" value="RibonucZ/Hydroxyglut_hydro"/>
</dbReference>
<evidence type="ECO:0000313" key="2">
    <source>
        <dbReference type="EMBL" id="MPM98063.1"/>
    </source>
</evidence>